<sequence>MNQVLHSTTDEQLIEQLSGCYFCTMVAVDPKSKAPIYCTKYSGSAHPILVNAAACLSCCEYKRHERLN</sequence>
<reference evidence="1" key="1">
    <citation type="submission" date="2018-06" db="EMBL/GenBank/DDBJ databases">
        <title>Paenibacillus xerothermodurans sp. nov. an extremely dry heat resistant spore forming bacterium isolated from the soil of Cape Canaveral, Florida.</title>
        <authorList>
            <person name="Seuylemezian A."/>
            <person name="Kaur N."/>
            <person name="Patil P."/>
            <person name="Patil P."/>
            <person name="Mayilraj S."/>
            <person name="Vaishampayan P."/>
        </authorList>
    </citation>
    <scope>NUCLEOTIDE SEQUENCE [LARGE SCALE GENOMIC DNA]</scope>
    <source>
        <strain evidence="1">ATCC 27380</strain>
    </source>
</reference>
<keyword evidence="2" id="KW-1185">Reference proteome</keyword>
<proteinExistence type="predicted"/>
<gene>
    <name evidence="1" type="ORF">CBW46_008395</name>
</gene>
<dbReference type="OrthoDB" id="2625604at2"/>
<dbReference type="EMBL" id="NHRJ02000003">
    <property type="protein sequence ID" value="PZE21369.1"/>
    <property type="molecule type" value="Genomic_DNA"/>
</dbReference>
<organism evidence="1 2">
    <name type="scientific">Paenibacillus xerothermodurans</name>
    <dbReference type="NCBI Taxonomy" id="1977292"/>
    <lineage>
        <taxon>Bacteria</taxon>
        <taxon>Bacillati</taxon>
        <taxon>Bacillota</taxon>
        <taxon>Bacilli</taxon>
        <taxon>Bacillales</taxon>
        <taxon>Paenibacillaceae</taxon>
        <taxon>Paenibacillus</taxon>
    </lineage>
</organism>
<accession>A0A2W1N9P5</accession>
<evidence type="ECO:0000313" key="1">
    <source>
        <dbReference type="EMBL" id="PZE21369.1"/>
    </source>
</evidence>
<protein>
    <submittedName>
        <fullName evidence="1">Uncharacterized protein</fullName>
    </submittedName>
</protein>
<evidence type="ECO:0000313" key="2">
    <source>
        <dbReference type="Proteomes" id="UP000214746"/>
    </source>
</evidence>
<comment type="caution">
    <text evidence="1">The sequence shown here is derived from an EMBL/GenBank/DDBJ whole genome shotgun (WGS) entry which is preliminary data.</text>
</comment>
<name>A0A2W1N9P5_PAEXE</name>
<dbReference type="Proteomes" id="UP000214746">
    <property type="component" value="Unassembled WGS sequence"/>
</dbReference>
<dbReference type="AlphaFoldDB" id="A0A2W1N9P5"/>